<feature type="domain" description="Guanylate cyclase" evidence="3">
    <location>
        <begin position="78"/>
        <end position="210"/>
    </location>
</feature>
<dbReference type="Gene3D" id="3.40.50.300">
    <property type="entry name" value="P-loop containing nucleotide triphosphate hydrolases"/>
    <property type="match status" value="1"/>
</dbReference>
<dbReference type="Gene3D" id="1.25.40.10">
    <property type="entry name" value="Tetratricopeptide repeat domain"/>
    <property type="match status" value="1"/>
</dbReference>
<accession>A0ABT8KU66</accession>
<dbReference type="Pfam" id="PF12773">
    <property type="entry name" value="DZR"/>
    <property type="match status" value="1"/>
</dbReference>
<dbReference type="CDD" id="cd07302">
    <property type="entry name" value="CHD"/>
    <property type="match status" value="1"/>
</dbReference>
<keyword evidence="5" id="KW-1185">Reference proteome</keyword>
<dbReference type="RefSeq" id="WP_346754341.1">
    <property type="nucleotide sequence ID" value="NZ_JAUJEA010000011.1"/>
</dbReference>
<dbReference type="InterPro" id="IPR029787">
    <property type="entry name" value="Nucleotide_cyclase"/>
</dbReference>
<keyword evidence="2" id="KW-0067">ATP-binding</keyword>
<dbReference type="PANTHER" id="PTHR16305">
    <property type="entry name" value="TESTICULAR SOLUBLE ADENYLYL CYCLASE"/>
    <property type="match status" value="1"/>
</dbReference>
<evidence type="ECO:0000313" key="4">
    <source>
        <dbReference type="EMBL" id="MDN5204316.1"/>
    </source>
</evidence>
<protein>
    <submittedName>
        <fullName evidence="4">Adenylate/guanylate cyclase domain-containing protein</fullName>
    </submittedName>
</protein>
<evidence type="ECO:0000313" key="5">
    <source>
        <dbReference type="Proteomes" id="UP001172082"/>
    </source>
</evidence>
<dbReference type="Pfam" id="PF00211">
    <property type="entry name" value="Guanylate_cyc"/>
    <property type="match status" value="1"/>
</dbReference>
<comment type="caution">
    <text evidence="4">The sequence shown here is derived from an EMBL/GenBank/DDBJ whole genome shotgun (WGS) entry which is preliminary data.</text>
</comment>
<sequence length="1131" mass="125855">MICTNCHFENPDGIKFCGNCGKPQHLLCPSCGFENPPGFKFCGNCGVTILQKQASTLPQPAEASKHERGNEAERRHLTVMFCDLVGSTALSNELDPEDLRAVITEYQNVCEKVVARYEGHVAQYLGDGILVYFGYPVAHENDAHRALSSGLGILEAVQRFSKHLEESNRPGISARIGIHTGHVVIGDMGGTGQGQPLALGVAPNIAARLEGLAEPNTMCISADTYKLVQRFFLCEDKGEHSVKGIPTPLRIYQVIHENMAKSRFEASQNGLDQGPIVGRDNEIKQLKELWQRTTQGKSQVVLLSGQPGVGKSRILQALMAHVAADSDAWLNAHQCSPYHKGTAFYPLAEAIKHVALQLSDDEPSVDKISRLEGFLLQYGFSLEEMVPLFANILALSLEGTIYQPTPFSVEQQKQKIIGAFIHMYLERSVEQNLLLVFEDIQWMDSSSLEVISQLINQPPTLNILTVLSFRSEFNPPWHMKPHITPMSLSNLPGEAVREIIIKIAGNKQLPQKIIDQVIQKTDGIPLFVEELTKMVLGSEILQEHDDHYELRGPVSSLSIPSTLHDSLVARLDSMSHTKKIAQIGAVIGREFSYELINAASHMQEKAMSACLKELVEAELLLQRGVPPKATFTFRHALIRDVAYQSLLKSQQQQFHQRIAESLTQKIPVLAENHPEVAAYHFEKAGMFHEAVVYWIAAGDKVRQHLAYDQTLTCMQRGLTLIEKIENEEDRSNLELKLLAIQAPVLIMTEGFSSSSAYRASCRMKELAEQQKDSMSLFQALRGVIVHQLFVGKAKDALHFAQEALSIAKSLQVNEVLMEAYRLIGQTSIYVGKLALSLESFDKSISLYKATDRGTLSRLIGSDPEVFSMIQSSHVLWYLGYPDQALERAKRALEKANVLQRSYTQALCSFINSFVSLYCGHIQDTLNHAQSCIALSEEYGISMFSNEAKLFFGATMIENGKVKEGFQMMQTSLKVRLERNLLSGIHMHMSVLIDQYLKAAKFEAGLKAANSAIAQSKQSDDQLFLSEIYRLKGELLLAKKGEASLKEVESYFNKSIKIAREQEAKSFELRSAMSMAKVWKSQGKTAEGLKLVSSIYNWFKEGSETRDLMEAKQLIEMLSVATSSAGTTPNTE</sequence>
<dbReference type="InterPro" id="IPR001054">
    <property type="entry name" value="A/G_cyclase"/>
</dbReference>
<dbReference type="SUPFAM" id="SSF55073">
    <property type="entry name" value="Nucleotide cyclase"/>
    <property type="match status" value="1"/>
</dbReference>
<organism evidence="4 5">
    <name type="scientific">Splendidivirga corallicola</name>
    <dbReference type="NCBI Taxonomy" id="3051826"/>
    <lineage>
        <taxon>Bacteria</taxon>
        <taxon>Pseudomonadati</taxon>
        <taxon>Bacteroidota</taxon>
        <taxon>Cytophagia</taxon>
        <taxon>Cytophagales</taxon>
        <taxon>Splendidivirgaceae</taxon>
        <taxon>Splendidivirga</taxon>
    </lineage>
</organism>
<evidence type="ECO:0000259" key="3">
    <source>
        <dbReference type="PROSITE" id="PS50125"/>
    </source>
</evidence>
<dbReference type="InterPro" id="IPR041664">
    <property type="entry name" value="AAA_16"/>
</dbReference>
<dbReference type="Proteomes" id="UP001172082">
    <property type="component" value="Unassembled WGS sequence"/>
</dbReference>
<dbReference type="InterPro" id="IPR027417">
    <property type="entry name" value="P-loop_NTPase"/>
</dbReference>
<gene>
    <name evidence="4" type="ORF">QQ008_23185</name>
</gene>
<dbReference type="PROSITE" id="PS50125">
    <property type="entry name" value="GUANYLATE_CYCLASE_2"/>
    <property type="match status" value="1"/>
</dbReference>
<dbReference type="PANTHER" id="PTHR16305:SF28">
    <property type="entry name" value="GUANYLATE CYCLASE DOMAIN-CONTAINING PROTEIN"/>
    <property type="match status" value="1"/>
</dbReference>
<proteinExistence type="predicted"/>
<dbReference type="InterPro" id="IPR025874">
    <property type="entry name" value="DZR"/>
</dbReference>
<name>A0ABT8KU66_9BACT</name>
<evidence type="ECO:0000256" key="1">
    <source>
        <dbReference type="ARBA" id="ARBA00022741"/>
    </source>
</evidence>
<dbReference type="EMBL" id="JAUJEA010000011">
    <property type="protein sequence ID" value="MDN5204316.1"/>
    <property type="molecule type" value="Genomic_DNA"/>
</dbReference>
<dbReference type="InterPro" id="IPR011990">
    <property type="entry name" value="TPR-like_helical_dom_sf"/>
</dbReference>
<dbReference type="Pfam" id="PF13191">
    <property type="entry name" value="AAA_16"/>
    <property type="match status" value="1"/>
</dbReference>
<dbReference type="Gene3D" id="3.30.70.1230">
    <property type="entry name" value="Nucleotide cyclase"/>
    <property type="match status" value="1"/>
</dbReference>
<keyword evidence="1" id="KW-0547">Nucleotide-binding</keyword>
<dbReference type="SUPFAM" id="SSF48452">
    <property type="entry name" value="TPR-like"/>
    <property type="match status" value="2"/>
</dbReference>
<dbReference type="SMART" id="SM00044">
    <property type="entry name" value="CYCc"/>
    <property type="match status" value="1"/>
</dbReference>
<reference evidence="4" key="1">
    <citation type="submission" date="2023-06" db="EMBL/GenBank/DDBJ databases">
        <title>Genomic of Parafulvivirga corallium.</title>
        <authorList>
            <person name="Wang G."/>
        </authorList>
    </citation>
    <scope>NUCLEOTIDE SEQUENCE</scope>
    <source>
        <strain evidence="4">BMA10</strain>
    </source>
</reference>
<evidence type="ECO:0000256" key="2">
    <source>
        <dbReference type="ARBA" id="ARBA00022840"/>
    </source>
</evidence>
<dbReference type="SUPFAM" id="SSF52540">
    <property type="entry name" value="P-loop containing nucleoside triphosphate hydrolases"/>
    <property type="match status" value="1"/>
</dbReference>